<name>A0A1H3FJS4_9GAMM</name>
<feature type="signal peptide" evidence="1">
    <location>
        <begin position="1"/>
        <end position="16"/>
    </location>
</feature>
<feature type="chain" id="PRO_5011467561" evidence="1">
    <location>
        <begin position="17"/>
        <end position="153"/>
    </location>
</feature>
<reference evidence="4" key="1">
    <citation type="submission" date="2016-10" db="EMBL/GenBank/DDBJ databases">
        <authorList>
            <person name="Varghese N."/>
            <person name="Submissions S."/>
        </authorList>
    </citation>
    <scope>NUCLEOTIDE SEQUENCE [LARGE SCALE GENOMIC DNA]</scope>
    <source>
        <strain evidence="4">ANC 5109</strain>
    </source>
</reference>
<dbReference type="RefSeq" id="WP_092686709.1">
    <property type="nucleotide sequence ID" value="NZ_FNPK01000001.1"/>
</dbReference>
<dbReference type="AlphaFoldDB" id="A0A1H3FJS4"/>
<proteinExistence type="predicted"/>
<dbReference type="PROSITE" id="PS51257">
    <property type="entry name" value="PROKAR_LIPOPROTEIN"/>
    <property type="match status" value="1"/>
</dbReference>
<dbReference type="Gene3D" id="2.40.128.270">
    <property type="match status" value="1"/>
</dbReference>
<dbReference type="PANTHER" id="PTHR35535">
    <property type="entry name" value="HEAT SHOCK PROTEIN HSLJ"/>
    <property type="match status" value="1"/>
</dbReference>
<dbReference type="InterPro" id="IPR005184">
    <property type="entry name" value="DUF306_Meta_HslJ"/>
</dbReference>
<dbReference type="Proteomes" id="UP000199035">
    <property type="component" value="Unassembled WGS sequence"/>
</dbReference>
<evidence type="ECO:0000313" key="3">
    <source>
        <dbReference type="EMBL" id="SDX91241.1"/>
    </source>
</evidence>
<dbReference type="Pfam" id="PF03724">
    <property type="entry name" value="META"/>
    <property type="match status" value="1"/>
</dbReference>
<dbReference type="PANTHER" id="PTHR35535:SF1">
    <property type="entry name" value="HEAT SHOCK PROTEIN HSLJ"/>
    <property type="match status" value="1"/>
</dbReference>
<sequence length="153" mass="16474">MLKKLLTISIIGAALAFTGCETVPNASSTIETANLIQLQNKTWIATHIGNSEIKTAPSAHNIPSLQFDAATKRVSGADGCNRIMGSYEAGRDSLVLSQMAGTKMACLDNNNVSQKFNQALDQVANYQVFGKTLKLLDRHGNVLIQLKSSVQPR</sequence>
<accession>A0A1H3FJS4</accession>
<evidence type="ECO:0000259" key="2">
    <source>
        <dbReference type="Pfam" id="PF03724"/>
    </source>
</evidence>
<feature type="domain" description="DUF306" evidence="2">
    <location>
        <begin position="37"/>
        <end position="146"/>
    </location>
</feature>
<keyword evidence="3" id="KW-0449">Lipoprotein</keyword>
<keyword evidence="1" id="KW-0732">Signal</keyword>
<organism evidence="3 4">
    <name type="scientific">Acinetobacter kyonggiensis</name>
    <dbReference type="NCBI Taxonomy" id="595670"/>
    <lineage>
        <taxon>Bacteria</taxon>
        <taxon>Pseudomonadati</taxon>
        <taxon>Pseudomonadota</taxon>
        <taxon>Gammaproteobacteria</taxon>
        <taxon>Moraxellales</taxon>
        <taxon>Moraxellaceae</taxon>
        <taxon>Acinetobacter</taxon>
    </lineage>
</organism>
<dbReference type="InterPro" id="IPR053147">
    <property type="entry name" value="Hsp_HslJ-like"/>
</dbReference>
<dbReference type="EMBL" id="FNPK01000001">
    <property type="protein sequence ID" value="SDX91241.1"/>
    <property type="molecule type" value="Genomic_DNA"/>
</dbReference>
<keyword evidence="4" id="KW-1185">Reference proteome</keyword>
<evidence type="ECO:0000313" key="4">
    <source>
        <dbReference type="Proteomes" id="UP000199035"/>
    </source>
</evidence>
<dbReference type="STRING" id="595670.SAMN05421643_101129"/>
<dbReference type="InterPro" id="IPR038670">
    <property type="entry name" value="HslJ-like_sf"/>
</dbReference>
<protein>
    <submittedName>
        <fullName evidence="3">Copper homeostasis protein (Lipoprotein)</fullName>
    </submittedName>
</protein>
<gene>
    <name evidence="3" type="ORF">SAMN05421643_101129</name>
</gene>
<evidence type="ECO:0000256" key="1">
    <source>
        <dbReference type="SAM" id="SignalP"/>
    </source>
</evidence>